<organism evidence="4 5">
    <name type="scientific">Leptotrombidium deliense</name>
    <dbReference type="NCBI Taxonomy" id="299467"/>
    <lineage>
        <taxon>Eukaryota</taxon>
        <taxon>Metazoa</taxon>
        <taxon>Ecdysozoa</taxon>
        <taxon>Arthropoda</taxon>
        <taxon>Chelicerata</taxon>
        <taxon>Arachnida</taxon>
        <taxon>Acari</taxon>
        <taxon>Acariformes</taxon>
        <taxon>Trombidiformes</taxon>
        <taxon>Prostigmata</taxon>
        <taxon>Anystina</taxon>
        <taxon>Parasitengona</taxon>
        <taxon>Trombiculoidea</taxon>
        <taxon>Trombiculidae</taxon>
        <taxon>Leptotrombidium</taxon>
    </lineage>
</organism>
<evidence type="ECO:0000259" key="3">
    <source>
        <dbReference type="Pfam" id="PF00079"/>
    </source>
</evidence>
<dbReference type="PROSITE" id="PS00284">
    <property type="entry name" value="SERPIN"/>
    <property type="match status" value="1"/>
</dbReference>
<evidence type="ECO:0000313" key="4">
    <source>
        <dbReference type="EMBL" id="RWS19993.1"/>
    </source>
</evidence>
<keyword evidence="1" id="KW-0646">Protease inhibitor</keyword>
<protein>
    <recommendedName>
        <fullName evidence="3">Serpin domain-containing protein</fullName>
    </recommendedName>
</protein>
<dbReference type="GO" id="GO:0004867">
    <property type="term" value="F:serine-type endopeptidase inhibitor activity"/>
    <property type="evidence" value="ECO:0007669"/>
    <property type="project" value="UniProtKB-KW"/>
</dbReference>
<sequence length="115" mass="13141">MTTFFVNITIPKLRIFSENTADSFKLNKDLYRICSYSPLTNFTDVPGLQMTTMTMTNMFEINEHGIKYELLISSALERTAPSKNAVFNCNRPFLFFVSSKREKIALLAGVIDEVK</sequence>
<dbReference type="VEuPathDB" id="VectorBase:LDEU012047"/>
<dbReference type="EMBL" id="NCKV01020959">
    <property type="protein sequence ID" value="RWS19993.1"/>
    <property type="molecule type" value="Genomic_DNA"/>
</dbReference>
<dbReference type="SUPFAM" id="SSF56574">
    <property type="entry name" value="Serpins"/>
    <property type="match status" value="1"/>
</dbReference>
<proteinExistence type="predicted"/>
<evidence type="ECO:0000256" key="2">
    <source>
        <dbReference type="ARBA" id="ARBA00022900"/>
    </source>
</evidence>
<dbReference type="InterPro" id="IPR042178">
    <property type="entry name" value="Serpin_sf_1"/>
</dbReference>
<dbReference type="Proteomes" id="UP000288716">
    <property type="component" value="Unassembled WGS sequence"/>
</dbReference>
<dbReference type="Gene3D" id="2.30.39.10">
    <property type="entry name" value="Alpha-1-antitrypsin, domain 1"/>
    <property type="match status" value="1"/>
</dbReference>
<keyword evidence="5" id="KW-1185">Reference proteome</keyword>
<feature type="domain" description="Serpin" evidence="3">
    <location>
        <begin position="34"/>
        <end position="110"/>
    </location>
</feature>
<dbReference type="Pfam" id="PF00079">
    <property type="entry name" value="Serpin"/>
    <property type="match status" value="1"/>
</dbReference>
<reference evidence="4 5" key="1">
    <citation type="journal article" date="2018" name="Gigascience">
        <title>Genomes of trombidid mites reveal novel predicted allergens and laterally-transferred genes associated with secondary metabolism.</title>
        <authorList>
            <person name="Dong X."/>
            <person name="Chaisiri K."/>
            <person name="Xia D."/>
            <person name="Armstrong S.D."/>
            <person name="Fang Y."/>
            <person name="Donnelly M.J."/>
            <person name="Kadowaki T."/>
            <person name="McGarry J.W."/>
            <person name="Darby A.C."/>
            <person name="Makepeace B.L."/>
        </authorList>
    </citation>
    <scope>NUCLEOTIDE SEQUENCE [LARGE SCALE GENOMIC DNA]</scope>
    <source>
        <strain evidence="4">UoL-UT</strain>
    </source>
</reference>
<evidence type="ECO:0000313" key="5">
    <source>
        <dbReference type="Proteomes" id="UP000288716"/>
    </source>
</evidence>
<accession>A0A443RX88</accession>
<dbReference type="InterPro" id="IPR042185">
    <property type="entry name" value="Serpin_sf_2"/>
</dbReference>
<gene>
    <name evidence="4" type="ORF">B4U80_14340</name>
</gene>
<comment type="caution">
    <text evidence="4">The sequence shown here is derived from an EMBL/GenBank/DDBJ whole genome shotgun (WGS) entry which is preliminary data.</text>
</comment>
<dbReference type="AlphaFoldDB" id="A0A443RX88"/>
<dbReference type="InterPro" id="IPR023796">
    <property type="entry name" value="Serpin_dom"/>
</dbReference>
<dbReference type="InterPro" id="IPR036186">
    <property type="entry name" value="Serpin_sf"/>
</dbReference>
<keyword evidence="2" id="KW-0722">Serine protease inhibitor</keyword>
<name>A0A443RX88_9ACAR</name>
<evidence type="ECO:0000256" key="1">
    <source>
        <dbReference type="ARBA" id="ARBA00022690"/>
    </source>
</evidence>
<dbReference type="Gene3D" id="3.30.497.10">
    <property type="entry name" value="Antithrombin, subunit I, domain 2"/>
    <property type="match status" value="1"/>
</dbReference>
<dbReference type="InterPro" id="IPR023795">
    <property type="entry name" value="Serpin_CS"/>
</dbReference>